<comment type="caution">
    <text evidence="8">The sequence shown here is derived from an EMBL/GenBank/DDBJ whole genome shotgun (WGS) entry which is preliminary data.</text>
</comment>
<dbReference type="Proteomes" id="UP000440732">
    <property type="component" value="Unassembled WGS sequence"/>
</dbReference>
<evidence type="ECO:0000313" key="9">
    <source>
        <dbReference type="EMBL" id="KAE9258424.1"/>
    </source>
</evidence>
<dbReference type="Proteomes" id="UP000488956">
    <property type="component" value="Unassembled WGS sequence"/>
</dbReference>
<evidence type="ECO:0000313" key="12">
    <source>
        <dbReference type="Proteomes" id="UP000437068"/>
    </source>
</evidence>
<dbReference type="EMBL" id="QXFY01000001">
    <property type="protein sequence ID" value="KAE9362483.1"/>
    <property type="molecule type" value="Genomic_DNA"/>
</dbReference>
<dbReference type="InterPro" id="IPR045379">
    <property type="entry name" value="Crinkler_N"/>
</dbReference>
<dbReference type="Proteomes" id="UP000437068">
    <property type="component" value="Unassembled WGS sequence"/>
</dbReference>
<dbReference type="EMBL" id="QXGA01000002">
    <property type="protein sequence ID" value="KAE9155975.1"/>
    <property type="molecule type" value="Genomic_DNA"/>
</dbReference>
<dbReference type="Proteomes" id="UP000441208">
    <property type="component" value="Unassembled WGS sequence"/>
</dbReference>
<evidence type="ECO:0000313" key="11">
    <source>
        <dbReference type="EMBL" id="KAE9362483.1"/>
    </source>
</evidence>
<dbReference type="AlphaFoldDB" id="A0A6A3V8L4"/>
<dbReference type="Proteomes" id="UP000486351">
    <property type="component" value="Unassembled WGS sequence"/>
</dbReference>
<evidence type="ECO:0000313" key="10">
    <source>
        <dbReference type="EMBL" id="KAE9330971.1"/>
    </source>
</evidence>
<sequence>MVRLELNCTIVGEGRAFDVKIDDGKKVTKLQEAIKKKNEDDLSRVDAKNLQLYLAKKDGVWLNSADAASVELDEDGTPRDFGERMGPVLSIQDTKHFGANFQPDAGRIHVLVVVPEDAVGPANETSMTYKMIKEIHERTVLTQRKKYVHSQVGSTEFMELLDAFNIRMNPVRTVEGKFDQVKGFRWNTKLSKEKQKDEYCAYRERNIGELLQEQRLCVFDVENTEDILRVVPKGSNIELCGRTNLLMLSDIVIESDDYAYDLPEVKMLIEVKQKVEKQSVYHTMSELIALDFLAEGPVAALLTDCNRDWRFFWVAGKENDTTRVNRVHITSPGKAFELIRGLLNPTDSTEATIPVLQGPLKHQKLSQVMRPMTHGISEACESGGVRECIERYNDIASILGPDVDMAREVGRLVAGSIPSLSYLS</sequence>
<evidence type="ECO:0000256" key="1">
    <source>
        <dbReference type="ARBA" id="ARBA00004340"/>
    </source>
</evidence>
<dbReference type="EMBL" id="QXFZ01000001">
    <property type="protein sequence ID" value="KAE9141746.1"/>
    <property type="molecule type" value="Genomic_DNA"/>
</dbReference>
<evidence type="ECO:0000313" key="7">
    <source>
        <dbReference type="EMBL" id="KAE9141746.1"/>
    </source>
</evidence>
<dbReference type="Proteomes" id="UP000460718">
    <property type="component" value="Unassembled WGS sequence"/>
</dbReference>
<dbReference type="Pfam" id="PF20147">
    <property type="entry name" value="Crinkler"/>
    <property type="match status" value="1"/>
</dbReference>
<evidence type="ECO:0000313" key="18">
    <source>
        <dbReference type="Proteomes" id="UP000488956"/>
    </source>
</evidence>
<dbReference type="EMBL" id="QXGD01000002">
    <property type="protein sequence ID" value="KAE9258424.1"/>
    <property type="molecule type" value="Genomic_DNA"/>
</dbReference>
<dbReference type="EMBL" id="QXFX01000001">
    <property type="protein sequence ID" value="KAE9140859.1"/>
    <property type="molecule type" value="Genomic_DNA"/>
</dbReference>
<accession>A0A6A3V8L4</accession>
<name>A0A6A3V8L4_9STRA</name>
<dbReference type="GO" id="GO:0043657">
    <property type="term" value="C:host cell"/>
    <property type="evidence" value="ECO:0007669"/>
    <property type="project" value="UniProtKB-SubCell"/>
</dbReference>
<comment type="subcellular location">
    <subcellularLocation>
        <location evidence="1">Host cell</location>
    </subcellularLocation>
    <subcellularLocation>
        <location evidence="2">Secreted</location>
    </subcellularLocation>
</comment>
<evidence type="ECO:0000256" key="3">
    <source>
        <dbReference type="ARBA" id="ARBA00022525"/>
    </source>
</evidence>
<organism evidence="8 14">
    <name type="scientific">Phytophthora fragariae</name>
    <dbReference type="NCBI Taxonomy" id="53985"/>
    <lineage>
        <taxon>Eukaryota</taxon>
        <taxon>Sar</taxon>
        <taxon>Stramenopiles</taxon>
        <taxon>Oomycota</taxon>
        <taxon>Peronosporomycetes</taxon>
        <taxon>Peronosporales</taxon>
        <taxon>Peronosporaceae</taxon>
        <taxon>Phytophthora</taxon>
    </lineage>
</organism>
<feature type="domain" description="Crinkler effector protein N-terminal" evidence="4">
    <location>
        <begin position="4"/>
        <end position="113"/>
    </location>
</feature>
<evidence type="ECO:0000313" key="5">
    <source>
        <dbReference type="EMBL" id="KAE9031497.1"/>
    </source>
</evidence>
<proteinExistence type="predicted"/>
<reference evidence="12 13" key="1">
    <citation type="submission" date="2018-08" db="EMBL/GenBank/DDBJ databases">
        <title>Genomic investigation of the strawberry pathogen Phytophthora fragariae indicates pathogenicity is determined by transcriptional variation in three key races.</title>
        <authorList>
            <person name="Adams T.M."/>
            <person name="Armitage A.D."/>
            <person name="Sobczyk M.K."/>
            <person name="Bates H.J."/>
            <person name="Dunwell J.M."/>
            <person name="Nellist C.F."/>
            <person name="Harrison R.J."/>
        </authorList>
    </citation>
    <scope>NUCLEOTIDE SEQUENCE [LARGE SCALE GENOMIC DNA]</scope>
    <source>
        <strain evidence="10 12">A4</strain>
        <strain evidence="9 13">BC-1</strain>
        <strain evidence="8 14">NOV-5</strain>
        <strain evidence="7 15">NOV-71</strain>
        <strain evidence="11 17">NOV-77</strain>
        <strain evidence="6 18">ONT-3</strain>
        <strain evidence="5 16">SCRP245</strain>
    </source>
</reference>
<dbReference type="Proteomes" id="UP000440367">
    <property type="component" value="Unassembled WGS sequence"/>
</dbReference>
<protein>
    <recommendedName>
        <fullName evidence="4">Crinkler effector protein N-terminal domain-containing protein</fullName>
    </recommendedName>
</protein>
<evidence type="ECO:0000313" key="6">
    <source>
        <dbReference type="EMBL" id="KAE9140859.1"/>
    </source>
</evidence>
<evidence type="ECO:0000256" key="2">
    <source>
        <dbReference type="ARBA" id="ARBA00004613"/>
    </source>
</evidence>
<evidence type="ECO:0000313" key="15">
    <source>
        <dbReference type="Proteomes" id="UP000441208"/>
    </source>
</evidence>
<keyword evidence="3" id="KW-0964">Secreted</keyword>
<evidence type="ECO:0000313" key="14">
    <source>
        <dbReference type="Proteomes" id="UP000440732"/>
    </source>
</evidence>
<evidence type="ECO:0000313" key="8">
    <source>
        <dbReference type="EMBL" id="KAE9155975.1"/>
    </source>
</evidence>
<evidence type="ECO:0000313" key="13">
    <source>
        <dbReference type="Proteomes" id="UP000440367"/>
    </source>
</evidence>
<evidence type="ECO:0000313" key="16">
    <source>
        <dbReference type="Proteomes" id="UP000460718"/>
    </source>
</evidence>
<evidence type="ECO:0000313" key="17">
    <source>
        <dbReference type="Proteomes" id="UP000486351"/>
    </source>
</evidence>
<dbReference type="EMBL" id="QXFW01000002">
    <property type="protein sequence ID" value="KAE9031497.1"/>
    <property type="molecule type" value="Genomic_DNA"/>
</dbReference>
<evidence type="ECO:0000259" key="4">
    <source>
        <dbReference type="Pfam" id="PF20147"/>
    </source>
</evidence>
<dbReference type="EMBL" id="QXGE01000002">
    <property type="protein sequence ID" value="KAE9330971.1"/>
    <property type="molecule type" value="Genomic_DNA"/>
</dbReference>
<gene>
    <name evidence="10" type="ORF">PF001_g110</name>
    <name evidence="9" type="ORF">PF002_g102</name>
    <name evidence="8" type="ORF">PF006_g105</name>
    <name evidence="7" type="ORF">PF007_g42</name>
    <name evidence="11" type="ORF">PF008_g28</name>
    <name evidence="6" type="ORF">PF010_g29</name>
    <name evidence="5" type="ORF">PF011_g97</name>
</gene>
<dbReference type="GO" id="GO:0005576">
    <property type="term" value="C:extracellular region"/>
    <property type="evidence" value="ECO:0007669"/>
    <property type="project" value="UniProtKB-SubCell"/>
</dbReference>